<evidence type="ECO:0000256" key="2">
    <source>
        <dbReference type="ARBA" id="ARBA00001947"/>
    </source>
</evidence>
<keyword evidence="8 11" id="KW-0378">Hydrolase</keyword>
<dbReference type="PRINTS" id="PR00932">
    <property type="entry name" value="AMINO1PTASE"/>
</dbReference>
<comment type="catalytic activity">
    <reaction evidence="1">
        <text>Release of an N-terminal aspartate or glutamate from a peptide, with a preference for aspartate.</text>
        <dbReference type="EC" id="3.4.11.21"/>
    </reaction>
</comment>
<evidence type="ECO:0000256" key="10">
    <source>
        <dbReference type="ARBA" id="ARBA00023049"/>
    </source>
</evidence>
<comment type="similarity">
    <text evidence="3 11">Belongs to the peptidase M18 family.</text>
</comment>
<dbReference type="NCBIfam" id="NF002759">
    <property type="entry name" value="PRK02813.1"/>
    <property type="match status" value="1"/>
</dbReference>
<keyword evidence="6 11" id="KW-0645">Protease</keyword>
<dbReference type="GO" id="GO:0008237">
    <property type="term" value="F:metallopeptidase activity"/>
    <property type="evidence" value="ECO:0007669"/>
    <property type="project" value="UniProtKB-KW"/>
</dbReference>
<dbReference type="InterPro" id="IPR001948">
    <property type="entry name" value="Peptidase_M18"/>
</dbReference>
<evidence type="ECO:0000256" key="1">
    <source>
        <dbReference type="ARBA" id="ARBA00001335"/>
    </source>
</evidence>
<comment type="cofactor">
    <cofactor evidence="2">
        <name>Zn(2+)</name>
        <dbReference type="ChEBI" id="CHEBI:29105"/>
    </cofactor>
</comment>
<dbReference type="EMBL" id="MLAK01000476">
    <property type="protein sequence ID" value="OHT13790.1"/>
    <property type="molecule type" value="Genomic_DNA"/>
</dbReference>
<dbReference type="Gene3D" id="3.40.630.10">
    <property type="entry name" value="Zn peptidases"/>
    <property type="match status" value="1"/>
</dbReference>
<comment type="caution">
    <text evidence="12">The sequence shown here is derived from an EMBL/GenBank/DDBJ whole genome shotgun (WGS) entry which is preliminary data.</text>
</comment>
<dbReference type="GO" id="GO:0006508">
    <property type="term" value="P:proteolysis"/>
    <property type="evidence" value="ECO:0007669"/>
    <property type="project" value="UniProtKB-KW"/>
</dbReference>
<keyword evidence="10 11" id="KW-0482">Metalloprotease</keyword>
<evidence type="ECO:0000256" key="5">
    <source>
        <dbReference type="ARBA" id="ARBA00022438"/>
    </source>
</evidence>
<accession>A0A1J4KVR6</accession>
<evidence type="ECO:0000256" key="8">
    <source>
        <dbReference type="ARBA" id="ARBA00022801"/>
    </source>
</evidence>
<dbReference type="Gene3D" id="2.30.250.10">
    <property type="entry name" value="Aminopeptidase i, Domain 2"/>
    <property type="match status" value="1"/>
</dbReference>
<evidence type="ECO:0000313" key="12">
    <source>
        <dbReference type="EMBL" id="OHT13790.1"/>
    </source>
</evidence>
<protein>
    <recommendedName>
        <fullName evidence="4">aspartyl aminopeptidase</fullName>
        <ecNumber evidence="4">3.4.11.21</ecNumber>
    </recommendedName>
</protein>
<organism evidence="12 13">
    <name type="scientific">Tritrichomonas foetus</name>
    <dbReference type="NCBI Taxonomy" id="1144522"/>
    <lineage>
        <taxon>Eukaryota</taxon>
        <taxon>Metamonada</taxon>
        <taxon>Parabasalia</taxon>
        <taxon>Tritrichomonadida</taxon>
        <taxon>Tritrichomonadidae</taxon>
        <taxon>Tritrichomonas</taxon>
    </lineage>
</organism>
<dbReference type="VEuPathDB" id="TrichDB:TRFO_16015"/>
<dbReference type="EC" id="3.4.11.21" evidence="4"/>
<proteinExistence type="inferred from homology"/>
<evidence type="ECO:0000256" key="11">
    <source>
        <dbReference type="RuleBase" id="RU004386"/>
    </source>
</evidence>
<dbReference type="AlphaFoldDB" id="A0A1J4KVR6"/>
<evidence type="ECO:0000256" key="7">
    <source>
        <dbReference type="ARBA" id="ARBA00022723"/>
    </source>
</evidence>
<gene>
    <name evidence="12" type="primary">apeB</name>
    <name evidence="12" type="ORF">TRFO_16015</name>
</gene>
<reference evidence="12" key="1">
    <citation type="submission" date="2016-10" db="EMBL/GenBank/DDBJ databases">
        <authorList>
            <person name="Benchimol M."/>
            <person name="Almeida L.G."/>
            <person name="Vasconcelos A.T."/>
            <person name="Perreira-Neves A."/>
            <person name="Rosa I.A."/>
            <person name="Tasca T."/>
            <person name="Bogo M.R."/>
            <person name="de Souza W."/>
        </authorList>
    </citation>
    <scope>NUCLEOTIDE SEQUENCE [LARGE SCALE GENOMIC DNA]</scope>
    <source>
        <strain evidence="12">K</strain>
    </source>
</reference>
<dbReference type="GeneID" id="94833422"/>
<keyword evidence="9 11" id="KW-0862">Zinc</keyword>
<keyword evidence="5 11" id="KW-0031">Aminopeptidase</keyword>
<dbReference type="SUPFAM" id="SSF53187">
    <property type="entry name" value="Zn-dependent exopeptidases"/>
    <property type="match status" value="1"/>
</dbReference>
<dbReference type="PANTHER" id="PTHR28570">
    <property type="entry name" value="ASPARTYL AMINOPEPTIDASE"/>
    <property type="match status" value="1"/>
</dbReference>
<evidence type="ECO:0000313" key="13">
    <source>
        <dbReference type="Proteomes" id="UP000179807"/>
    </source>
</evidence>
<dbReference type="PANTHER" id="PTHR28570:SF3">
    <property type="entry name" value="ASPARTYL AMINOPEPTIDASE"/>
    <property type="match status" value="1"/>
</dbReference>
<dbReference type="InterPro" id="IPR023358">
    <property type="entry name" value="Peptidase_M18_dom2"/>
</dbReference>
<dbReference type="OrthoDB" id="9880441at2759"/>
<dbReference type="GO" id="GO:0008270">
    <property type="term" value="F:zinc ion binding"/>
    <property type="evidence" value="ECO:0007669"/>
    <property type="project" value="InterPro"/>
</dbReference>
<dbReference type="Proteomes" id="UP000179807">
    <property type="component" value="Unassembled WGS sequence"/>
</dbReference>
<name>A0A1J4KVR6_9EUKA</name>
<dbReference type="GO" id="GO:0004177">
    <property type="term" value="F:aminopeptidase activity"/>
    <property type="evidence" value="ECO:0007669"/>
    <property type="project" value="UniProtKB-KW"/>
</dbReference>
<evidence type="ECO:0000256" key="6">
    <source>
        <dbReference type="ARBA" id="ARBA00022670"/>
    </source>
</evidence>
<keyword evidence="7 11" id="KW-0479">Metal-binding</keyword>
<dbReference type="Pfam" id="PF02127">
    <property type="entry name" value="Peptidase_M18"/>
    <property type="match status" value="1"/>
</dbReference>
<dbReference type="RefSeq" id="XP_068366926.1">
    <property type="nucleotide sequence ID" value="XM_068498718.1"/>
</dbReference>
<evidence type="ECO:0000256" key="4">
    <source>
        <dbReference type="ARBA" id="ARBA00011965"/>
    </source>
</evidence>
<sequence length="426" mass="47001">MGFGEELVQFINACPTPFQFAQVAAKILTEAGYKELHENEDWNDGDGIPKKGFVIREKRCLIAFNIGGYDTGIIVGTHCDSPVLRIDPKSEKVKGVFRTANCSTYGGGIWTTWLDRPLRLAGCIIKNDNSIVPFDSEEPIAIIPSLAVHLGKTTLEENNINCCSPIYGFKDSTSLKQYIAKKLNIEEHEIANFELSFVDANPPKIIGANKQFFASERIDNLSSTFAAIKAFLNSEPKNTLNILTVFDYEEVGSNTSTGAKGNFLSSVIKRLIPEPAEGENISVKQKYFAFIAKSLVVSSDNAHAVHPNYSSKHDPMHAPPMGSGVVIKKSPGVQYATDLVSSYPLKKAAEKSAVKLMYLINRNDIPSGSTIGPHVSTQLGIPTVDIGQPQLSMHSIREIVTVRDVEDNMKLLVELYNNYEEYRYKC</sequence>
<keyword evidence="13" id="KW-1185">Reference proteome</keyword>
<dbReference type="GO" id="GO:0005737">
    <property type="term" value="C:cytoplasm"/>
    <property type="evidence" value="ECO:0007669"/>
    <property type="project" value="UniProtKB-ARBA"/>
</dbReference>
<evidence type="ECO:0000256" key="3">
    <source>
        <dbReference type="ARBA" id="ARBA00008290"/>
    </source>
</evidence>
<dbReference type="SUPFAM" id="SSF101821">
    <property type="entry name" value="Aminopeptidase/glucanase lid domain"/>
    <property type="match status" value="1"/>
</dbReference>
<evidence type="ECO:0000256" key="9">
    <source>
        <dbReference type="ARBA" id="ARBA00022833"/>
    </source>
</evidence>